<dbReference type="RefSeq" id="WP_010781788.1">
    <property type="nucleotide sequence ID" value="NZ_ASWH01000001.1"/>
</dbReference>
<name>R2XU57_9ENTE</name>
<proteinExistence type="predicted"/>
<dbReference type="eggNOG" id="ENOG5032D6P">
    <property type="taxonomic scope" value="Bacteria"/>
</dbReference>
<dbReference type="Pfam" id="PF13021">
    <property type="entry name" value="DUF3885"/>
    <property type="match status" value="1"/>
</dbReference>
<evidence type="ECO:0000259" key="1">
    <source>
        <dbReference type="Pfam" id="PF13021"/>
    </source>
</evidence>
<dbReference type="OrthoDB" id="2183238at2"/>
<dbReference type="Proteomes" id="UP000013750">
    <property type="component" value="Unassembled WGS sequence"/>
</dbReference>
<dbReference type="InterPro" id="IPR024976">
    <property type="entry name" value="DUF3885"/>
</dbReference>
<sequence>MNKKIRNIYLNYHHTYPLKENIRLELAHGTHSTQFENIENAKHRAMTLFNDVFKDSETVQIILFVSQYSKKTRITSFLQKNKFRVIDSFTTDSWKDYCIDTTTVLVIETKKENLRTAKLIDGLCYQDFYDHGKLRIKIPLVLYNFQDNLLLNIYDDRGCDIWSDNLVRQKEIYQKYNSWILEYDRKKISSYYDSIL</sequence>
<evidence type="ECO:0000313" key="3">
    <source>
        <dbReference type="EMBL" id="EOW81233.1"/>
    </source>
</evidence>
<dbReference type="HOGENOM" id="CLU_1376298_0_0_9"/>
<feature type="domain" description="DUF3885" evidence="1">
    <location>
        <begin position="3"/>
        <end position="184"/>
    </location>
</feature>
<protein>
    <recommendedName>
        <fullName evidence="1">DUF3885 domain-containing protein</fullName>
    </recommendedName>
</protein>
<gene>
    <name evidence="3" type="ORF">I592_00518</name>
    <name evidence="2" type="ORF">UKC_03444</name>
</gene>
<dbReference type="PATRIC" id="fig|1158614.3.peg.3421"/>
<dbReference type="AlphaFoldDB" id="R2XU57"/>
<keyword evidence="5" id="KW-1185">Reference proteome</keyword>
<accession>R2XU57</accession>
<comment type="caution">
    <text evidence="2">The sequence shown here is derived from an EMBL/GenBank/DDBJ whole genome shotgun (WGS) entry which is preliminary data.</text>
</comment>
<reference evidence="2 4" key="1">
    <citation type="submission" date="2013-02" db="EMBL/GenBank/DDBJ databases">
        <title>The Genome Sequence of Enterococcus gilvus ATCC BAA-350.</title>
        <authorList>
            <consortium name="The Broad Institute Genome Sequencing Platform"/>
            <consortium name="The Broad Institute Genome Sequencing Center for Infectious Disease"/>
            <person name="Earl A.M."/>
            <person name="Gilmore M.S."/>
            <person name="Lebreton F."/>
            <person name="Walker B."/>
            <person name="Young S.K."/>
            <person name="Zeng Q."/>
            <person name="Gargeya S."/>
            <person name="Fitzgerald M."/>
            <person name="Haas B."/>
            <person name="Abouelleil A."/>
            <person name="Alvarado L."/>
            <person name="Arachchi H.M."/>
            <person name="Berlin A.M."/>
            <person name="Chapman S.B."/>
            <person name="Dewar J."/>
            <person name="Goldberg J."/>
            <person name="Griggs A."/>
            <person name="Gujja S."/>
            <person name="Hansen M."/>
            <person name="Howarth C."/>
            <person name="Imamovic A."/>
            <person name="Larimer J."/>
            <person name="McCowan C."/>
            <person name="Murphy C."/>
            <person name="Neiman D."/>
            <person name="Pearson M."/>
            <person name="Priest M."/>
            <person name="Roberts A."/>
            <person name="Saif S."/>
            <person name="Shea T."/>
            <person name="Sisk P."/>
            <person name="Sykes S."/>
            <person name="Wortman J."/>
            <person name="Nusbaum C."/>
            <person name="Birren B."/>
        </authorList>
    </citation>
    <scope>NUCLEOTIDE SEQUENCE [LARGE SCALE GENOMIC DNA]</scope>
    <source>
        <strain evidence="2 4">ATCC BAA-350</strain>
    </source>
</reference>
<organism evidence="2 4">
    <name type="scientific">Enterococcus gilvus ATCC BAA-350</name>
    <dbReference type="NCBI Taxonomy" id="1158614"/>
    <lineage>
        <taxon>Bacteria</taxon>
        <taxon>Bacillati</taxon>
        <taxon>Bacillota</taxon>
        <taxon>Bacilli</taxon>
        <taxon>Lactobacillales</taxon>
        <taxon>Enterococcaceae</taxon>
        <taxon>Enterococcus</taxon>
    </lineage>
</organism>
<evidence type="ECO:0000313" key="2">
    <source>
        <dbReference type="EMBL" id="EOI53492.1"/>
    </source>
</evidence>
<dbReference type="EMBL" id="AJDQ01000012">
    <property type="protein sequence ID" value="EOI53492.1"/>
    <property type="molecule type" value="Genomic_DNA"/>
</dbReference>
<evidence type="ECO:0000313" key="4">
    <source>
        <dbReference type="Proteomes" id="UP000013750"/>
    </source>
</evidence>
<dbReference type="Proteomes" id="UP000014160">
    <property type="component" value="Unassembled WGS sequence"/>
</dbReference>
<dbReference type="EMBL" id="ASWH01000001">
    <property type="protein sequence ID" value="EOW81233.1"/>
    <property type="molecule type" value="Genomic_DNA"/>
</dbReference>
<evidence type="ECO:0000313" key="5">
    <source>
        <dbReference type="Proteomes" id="UP000014160"/>
    </source>
</evidence>
<reference evidence="3 5" key="2">
    <citation type="submission" date="2013-03" db="EMBL/GenBank/DDBJ databases">
        <title>The Genome Sequence of Enterococcus gilvus ATCC BAA-350 (PacBio/Illumina hybrid assembly).</title>
        <authorList>
            <consortium name="The Broad Institute Genomics Platform"/>
            <consortium name="The Broad Institute Genome Sequencing Center for Infectious Disease"/>
            <person name="Earl A."/>
            <person name="Russ C."/>
            <person name="Gilmore M."/>
            <person name="Surin D."/>
            <person name="Walker B."/>
            <person name="Young S."/>
            <person name="Zeng Q."/>
            <person name="Gargeya S."/>
            <person name="Fitzgerald M."/>
            <person name="Haas B."/>
            <person name="Abouelleil A."/>
            <person name="Allen A.W."/>
            <person name="Alvarado L."/>
            <person name="Arachchi H.M."/>
            <person name="Berlin A.M."/>
            <person name="Chapman S.B."/>
            <person name="Gainer-Dewar J."/>
            <person name="Goldberg J."/>
            <person name="Griggs A."/>
            <person name="Gujja S."/>
            <person name="Hansen M."/>
            <person name="Howarth C."/>
            <person name="Imamovic A."/>
            <person name="Ireland A."/>
            <person name="Larimer J."/>
            <person name="McCowan C."/>
            <person name="Murphy C."/>
            <person name="Pearson M."/>
            <person name="Poon T.W."/>
            <person name="Priest M."/>
            <person name="Roberts A."/>
            <person name="Saif S."/>
            <person name="Shea T."/>
            <person name="Sisk P."/>
            <person name="Sykes S."/>
            <person name="Wortman J."/>
            <person name="Nusbaum C."/>
            <person name="Birren B."/>
        </authorList>
    </citation>
    <scope>NUCLEOTIDE SEQUENCE [LARGE SCALE GENOMIC DNA]</scope>
    <source>
        <strain evidence="3 5">ATCC BAA-350</strain>
    </source>
</reference>